<dbReference type="RefSeq" id="WP_267621940.1">
    <property type="nucleotide sequence ID" value="NZ_JAODIW010000006.1"/>
</dbReference>
<dbReference type="AlphaFoldDB" id="A0ABD5PAI5"/>
<evidence type="ECO:0000313" key="4">
    <source>
        <dbReference type="Proteomes" id="UP001595921"/>
    </source>
</evidence>
<keyword evidence="2" id="KW-0812">Transmembrane</keyword>
<gene>
    <name evidence="3" type="ORF">ACFO0N_07280</name>
</gene>
<organism evidence="3 4">
    <name type="scientific">Halobium salinum</name>
    <dbReference type="NCBI Taxonomy" id="1364940"/>
    <lineage>
        <taxon>Archaea</taxon>
        <taxon>Methanobacteriati</taxon>
        <taxon>Methanobacteriota</taxon>
        <taxon>Stenosarchaea group</taxon>
        <taxon>Halobacteria</taxon>
        <taxon>Halobacteriales</taxon>
        <taxon>Haloferacaceae</taxon>
        <taxon>Halobium</taxon>
    </lineage>
</organism>
<accession>A0ABD5PAI5</accession>
<keyword evidence="4" id="KW-1185">Reference proteome</keyword>
<evidence type="ECO:0000256" key="2">
    <source>
        <dbReference type="SAM" id="Phobius"/>
    </source>
</evidence>
<evidence type="ECO:0000256" key="1">
    <source>
        <dbReference type="SAM" id="MobiDB-lite"/>
    </source>
</evidence>
<reference evidence="3 4" key="1">
    <citation type="journal article" date="2019" name="Int. J. Syst. Evol. Microbiol.">
        <title>The Global Catalogue of Microorganisms (GCM) 10K type strain sequencing project: providing services to taxonomists for standard genome sequencing and annotation.</title>
        <authorList>
            <consortium name="The Broad Institute Genomics Platform"/>
            <consortium name="The Broad Institute Genome Sequencing Center for Infectious Disease"/>
            <person name="Wu L."/>
            <person name="Ma J."/>
        </authorList>
    </citation>
    <scope>NUCLEOTIDE SEQUENCE [LARGE SCALE GENOMIC DNA]</scope>
    <source>
        <strain evidence="3 4">CGMCC 1.12553</strain>
    </source>
</reference>
<keyword evidence="2" id="KW-0472">Membrane</keyword>
<dbReference type="EMBL" id="JBHSDS010000003">
    <property type="protein sequence ID" value="MFC4357749.1"/>
    <property type="molecule type" value="Genomic_DNA"/>
</dbReference>
<evidence type="ECO:0000313" key="3">
    <source>
        <dbReference type="EMBL" id="MFC4357749.1"/>
    </source>
</evidence>
<dbReference type="Proteomes" id="UP001595921">
    <property type="component" value="Unassembled WGS sequence"/>
</dbReference>
<sequence length="189" mass="20177">MTDSWSSRHLLSLLVVALAVVLSLLVGVVGAGALLVFGASAAVATDLFPWLVAAAFLTQSTVVLCVAVVWLVLSRAALAVGDRLYLGAVEAESEHWWAERLRLADRFAPLTRHDTDAVSRLQRRYVDGNLDEAAFERELDRLLDEGGAVDEPSTASDSGFENAGGVEGVGADRDGAPERERSVETERGS</sequence>
<name>A0ABD5PAI5_9EURY</name>
<proteinExistence type="predicted"/>
<feature type="transmembrane region" description="Helical" evidence="2">
    <location>
        <begin position="51"/>
        <end position="73"/>
    </location>
</feature>
<keyword evidence="2" id="KW-1133">Transmembrane helix</keyword>
<comment type="caution">
    <text evidence="3">The sequence shown here is derived from an EMBL/GenBank/DDBJ whole genome shotgun (WGS) entry which is preliminary data.</text>
</comment>
<evidence type="ECO:0008006" key="5">
    <source>
        <dbReference type="Google" id="ProtNLM"/>
    </source>
</evidence>
<feature type="compositionally biased region" description="Basic and acidic residues" evidence="1">
    <location>
        <begin position="170"/>
        <end position="189"/>
    </location>
</feature>
<protein>
    <recommendedName>
        <fullName evidence="5">SHOCT domain-containing protein</fullName>
    </recommendedName>
</protein>
<feature type="region of interest" description="Disordered" evidence="1">
    <location>
        <begin position="146"/>
        <end position="189"/>
    </location>
</feature>